<name>A0A854QAJ7_CRYNE</name>
<evidence type="ECO:0000313" key="1">
    <source>
        <dbReference type="EMBL" id="OXG13706.1"/>
    </source>
</evidence>
<dbReference type="AlphaFoldDB" id="A0A854QAJ7"/>
<reference evidence="1 2" key="1">
    <citation type="submission" date="2017-06" db="EMBL/GenBank/DDBJ databases">
        <title>Global population genomics of the pathogenic fungus Cryptococcus neoformans var. grubii.</title>
        <authorList>
            <person name="Cuomo C."/>
            <person name="Litvintseva A."/>
            <person name="Chen Y."/>
            <person name="Young S."/>
            <person name="Zeng Q."/>
            <person name="Chapman S."/>
            <person name="Gujja S."/>
            <person name="Saif S."/>
            <person name="Birren B."/>
        </authorList>
    </citation>
    <scope>NUCLEOTIDE SEQUENCE [LARGE SCALE GENOMIC DNA]</scope>
    <source>
        <strain evidence="1 2">Tu259-1</strain>
    </source>
</reference>
<evidence type="ECO:0000313" key="2">
    <source>
        <dbReference type="Proteomes" id="UP000199727"/>
    </source>
</evidence>
<accession>A0A854QAJ7</accession>
<sequence>MSKPVSPIFSTPFLSTPPLTPVPILPTSPVSALTAPATPITPVSIRIPSCPFTSSYSNSLYPPLKAHLALLHPSTPPPIISFCARRLLSPDMPHGYNPPDEGEEWIPIHLIDGGCDLQTAGVGMDAPKGLRADQCGPGKEMDERMERMYAAARTSWKLLEEKTPTRGSAL</sequence>
<protein>
    <submittedName>
        <fullName evidence="1">Uncharacterized protein</fullName>
    </submittedName>
</protein>
<proteinExistence type="predicted"/>
<comment type="caution">
    <text evidence="1">The sequence shown here is derived from an EMBL/GenBank/DDBJ whole genome shotgun (WGS) entry which is preliminary data.</text>
</comment>
<dbReference type="Proteomes" id="UP000199727">
    <property type="component" value="Unassembled WGS sequence"/>
</dbReference>
<organism evidence="1 2">
    <name type="scientific">Cryptococcus neoformans Tu259-1</name>
    <dbReference type="NCBI Taxonomy" id="1230072"/>
    <lineage>
        <taxon>Eukaryota</taxon>
        <taxon>Fungi</taxon>
        <taxon>Dikarya</taxon>
        <taxon>Basidiomycota</taxon>
        <taxon>Agaricomycotina</taxon>
        <taxon>Tremellomycetes</taxon>
        <taxon>Tremellales</taxon>
        <taxon>Cryptococcaceae</taxon>
        <taxon>Cryptococcus</taxon>
        <taxon>Cryptococcus neoformans species complex</taxon>
    </lineage>
</organism>
<dbReference type="EMBL" id="AMKT01000078">
    <property type="protein sequence ID" value="OXG13706.1"/>
    <property type="molecule type" value="Genomic_DNA"/>
</dbReference>
<dbReference type="OrthoDB" id="2576388at2759"/>
<gene>
    <name evidence="1" type="ORF">C361_05846</name>
</gene>